<dbReference type="GeneID" id="90947192"/>
<protein>
    <submittedName>
        <fullName evidence="2">Uncharacterized protein</fullName>
    </submittedName>
</protein>
<dbReference type="AlphaFoldDB" id="A0AAX3ZV02"/>
<evidence type="ECO:0000313" key="2">
    <source>
        <dbReference type="EMBL" id="WMC90361.1"/>
    </source>
</evidence>
<dbReference type="Proteomes" id="UP001231701">
    <property type="component" value="Chromosome"/>
</dbReference>
<accession>A0AAX3ZV02</accession>
<evidence type="ECO:0000313" key="3">
    <source>
        <dbReference type="Proteomes" id="UP001231701"/>
    </source>
</evidence>
<organism evidence="2 3">
    <name type="scientific">Streptomyces rochei</name>
    <name type="common">Streptomyces parvullus</name>
    <dbReference type="NCBI Taxonomy" id="1928"/>
    <lineage>
        <taxon>Bacteria</taxon>
        <taxon>Bacillati</taxon>
        <taxon>Actinomycetota</taxon>
        <taxon>Actinomycetes</taxon>
        <taxon>Kitasatosporales</taxon>
        <taxon>Streptomycetaceae</taxon>
        <taxon>Streptomyces</taxon>
        <taxon>Streptomyces rochei group</taxon>
    </lineage>
</organism>
<feature type="transmembrane region" description="Helical" evidence="1">
    <location>
        <begin position="12"/>
        <end position="36"/>
    </location>
</feature>
<feature type="transmembrane region" description="Helical" evidence="1">
    <location>
        <begin position="98"/>
        <end position="114"/>
    </location>
</feature>
<keyword evidence="1" id="KW-0812">Transmembrane</keyword>
<sequence length="116" mass="12878">MRTVLPVLRGFLPPLAAHLLMGVPAFFTLLCARWYMAHGHCDDEDLRRRDLDGCTYDQIENSGFVLIALLLSAALLFLLLLLYDVLPLRSGRRITPRLLTLPAVLVPYAGYVLAGG</sequence>
<gene>
    <name evidence="2" type="ORF">P7W03_34170</name>
</gene>
<keyword evidence="1" id="KW-0472">Membrane</keyword>
<reference evidence="2" key="1">
    <citation type="submission" date="2023-03" db="EMBL/GenBank/DDBJ databases">
        <title>Borrelidin-producing and root-colonizing Streptomyces rochei is a potent biopesticide for soil-borne oomycete-caused plant diseases.</title>
        <authorList>
            <person name="Zhou D."/>
            <person name="Wang X."/>
            <person name="Navarro-Munoz J.C."/>
            <person name="Li W."/>
            <person name="Li J."/>
            <person name="Jiu M."/>
            <person name="Deng S."/>
            <person name="Ye Y."/>
            <person name="Daly P."/>
            <person name="Wei L."/>
        </authorList>
    </citation>
    <scope>NUCLEOTIDE SEQUENCE</scope>
    <source>
        <strain evidence="2">JK1</strain>
    </source>
</reference>
<dbReference type="RefSeq" id="WP_030968392.1">
    <property type="nucleotide sequence ID" value="NZ_CP121271.1"/>
</dbReference>
<evidence type="ECO:0000256" key="1">
    <source>
        <dbReference type="SAM" id="Phobius"/>
    </source>
</evidence>
<feature type="transmembrane region" description="Helical" evidence="1">
    <location>
        <begin position="64"/>
        <end position="86"/>
    </location>
</feature>
<keyword evidence="1" id="KW-1133">Transmembrane helix</keyword>
<dbReference type="EMBL" id="CP121271">
    <property type="protein sequence ID" value="WMC90361.1"/>
    <property type="molecule type" value="Genomic_DNA"/>
</dbReference>
<name>A0AAX3ZV02_STRRO</name>
<proteinExistence type="predicted"/>